<feature type="transmembrane region" description="Helical" evidence="10">
    <location>
        <begin position="138"/>
        <end position="158"/>
    </location>
</feature>
<evidence type="ECO:0000256" key="4">
    <source>
        <dbReference type="ARBA" id="ARBA00022448"/>
    </source>
</evidence>
<dbReference type="eggNOG" id="COG0534">
    <property type="taxonomic scope" value="Bacteria"/>
</dbReference>
<feature type="transmembrane region" description="Helical" evidence="10">
    <location>
        <begin position="291"/>
        <end position="313"/>
    </location>
</feature>
<reference evidence="11 12" key="1">
    <citation type="submission" date="2012-05" db="EMBL/GenBank/DDBJ databases">
        <authorList>
            <person name="Weinstock G."/>
            <person name="Sodergren E."/>
            <person name="Lobos E.A."/>
            <person name="Fulton L."/>
            <person name="Fulton R."/>
            <person name="Courtney L."/>
            <person name="Fronick C."/>
            <person name="O'Laughlin M."/>
            <person name="Godfrey J."/>
            <person name="Wilson R.M."/>
            <person name="Miner T."/>
            <person name="Farmer C."/>
            <person name="Delehaunty K."/>
            <person name="Cordes M."/>
            <person name="Minx P."/>
            <person name="Tomlinson C."/>
            <person name="Chen J."/>
            <person name="Wollam A."/>
            <person name="Pepin K.H."/>
            <person name="Bhonagiri V."/>
            <person name="Zhang X."/>
            <person name="Suruliraj S."/>
            <person name="Warren W."/>
            <person name="Mitreva M."/>
            <person name="Mardis E.R."/>
            <person name="Wilson R.K."/>
        </authorList>
    </citation>
    <scope>NUCLEOTIDE SEQUENCE [LARGE SCALE GENOMIC DNA]</scope>
    <source>
        <strain evidence="11 12">DSM 1785</strain>
    </source>
</reference>
<evidence type="ECO:0000313" key="11">
    <source>
        <dbReference type="EMBL" id="EKY26709.1"/>
    </source>
</evidence>
<keyword evidence="4" id="KW-0813">Transport</keyword>
<sequence>MENKRKNNLGTEPINKLLSQFAIPSIIAMLVSALYNIVDQFFIGRSIGELGNAATNITFPLTTSCIALALLLGIGAASAFNLTLGEGKREKALYYVGNSAFLLFISGLVLCIIVQLFLEPMLVFFGSPANVLGYAKSYTRITAIGFPFLIFSTGGGHLIRADGSPKYSMLCNLSGAIINIILDPILIFGFNMGMVGAGLATIVGQIFGASLALRYLFKYKTGKIQRKHLIPKWEFVSKIVSLGAAPCFNQLAMMIVQIVMNKSLTYYGALSVYGESIPLACAGIITKVNQIYMSIVIGLSQGLQPIVSFNYGAKKYDRVKKAYSTAIKYGVIVSVIAFLVFQFLPRQIVSIFGSGSEIYYAFAIKYFRIFLLFTFLNCFQPISSNFFTAIGKSKKGIFLSLTRQILFLLPLIVILPIFVGIDGIMYSGPIADFIAGVVSITMIYFEFKGMGKSKDLGIKTA</sequence>
<keyword evidence="7 10" id="KW-1133">Transmembrane helix</keyword>
<dbReference type="STRING" id="545697.HMPREF0216_01894"/>
<evidence type="ECO:0000256" key="9">
    <source>
        <dbReference type="ARBA" id="ARBA00023251"/>
    </source>
</evidence>
<dbReference type="GO" id="GO:0042910">
    <property type="term" value="F:xenobiotic transmembrane transporter activity"/>
    <property type="evidence" value="ECO:0007669"/>
    <property type="project" value="InterPro"/>
</dbReference>
<dbReference type="InterPro" id="IPR045070">
    <property type="entry name" value="MATE_MepA-like"/>
</dbReference>
<organism evidence="11 12">
    <name type="scientific">Clostridium celatum DSM 1785</name>
    <dbReference type="NCBI Taxonomy" id="545697"/>
    <lineage>
        <taxon>Bacteria</taxon>
        <taxon>Bacillati</taxon>
        <taxon>Bacillota</taxon>
        <taxon>Clostridia</taxon>
        <taxon>Eubacteriales</taxon>
        <taxon>Clostridiaceae</taxon>
        <taxon>Clostridium</taxon>
    </lineage>
</organism>
<dbReference type="Pfam" id="PF01554">
    <property type="entry name" value="MatE"/>
    <property type="match status" value="2"/>
</dbReference>
<accession>L1QFD6</accession>
<evidence type="ECO:0000256" key="6">
    <source>
        <dbReference type="ARBA" id="ARBA00022692"/>
    </source>
</evidence>
<evidence type="ECO:0000256" key="5">
    <source>
        <dbReference type="ARBA" id="ARBA00022475"/>
    </source>
</evidence>
<evidence type="ECO:0000256" key="7">
    <source>
        <dbReference type="ARBA" id="ARBA00022989"/>
    </source>
</evidence>
<keyword evidence="9" id="KW-0046">Antibiotic resistance</keyword>
<keyword evidence="8 10" id="KW-0472">Membrane</keyword>
<dbReference type="OrthoDB" id="9811110at2"/>
<dbReference type="HOGENOM" id="CLU_012893_0_0_9"/>
<dbReference type="GO" id="GO:0046677">
    <property type="term" value="P:response to antibiotic"/>
    <property type="evidence" value="ECO:0007669"/>
    <property type="project" value="UniProtKB-KW"/>
</dbReference>
<dbReference type="PIRSF" id="PIRSF006603">
    <property type="entry name" value="DinF"/>
    <property type="match status" value="1"/>
</dbReference>
<feature type="transmembrane region" description="Helical" evidence="10">
    <location>
        <begin position="397"/>
        <end position="418"/>
    </location>
</feature>
<feature type="transmembrane region" description="Helical" evidence="10">
    <location>
        <begin position="357"/>
        <end position="376"/>
    </location>
</feature>
<dbReference type="RefSeq" id="WP_005213634.1">
    <property type="nucleotide sequence ID" value="NZ_KB291645.1"/>
</dbReference>
<evidence type="ECO:0000256" key="8">
    <source>
        <dbReference type="ARBA" id="ARBA00023136"/>
    </source>
</evidence>
<comment type="subcellular location">
    <subcellularLocation>
        <location evidence="1">Cell membrane</location>
        <topology evidence="1">Multi-pass membrane protein</topology>
    </subcellularLocation>
</comment>
<dbReference type="EMBL" id="AMEZ01000053">
    <property type="protein sequence ID" value="EKY26709.1"/>
    <property type="molecule type" value="Genomic_DNA"/>
</dbReference>
<dbReference type="GO" id="GO:0005886">
    <property type="term" value="C:plasma membrane"/>
    <property type="evidence" value="ECO:0007669"/>
    <property type="project" value="UniProtKB-SubCell"/>
</dbReference>
<name>L1QFD6_9CLOT</name>
<feature type="transmembrane region" description="Helical" evidence="10">
    <location>
        <begin position="325"/>
        <end position="345"/>
    </location>
</feature>
<evidence type="ECO:0000256" key="2">
    <source>
        <dbReference type="ARBA" id="ARBA00008417"/>
    </source>
</evidence>
<dbReference type="PANTHER" id="PTHR43823">
    <property type="entry name" value="SPORULATION PROTEIN YKVU"/>
    <property type="match status" value="1"/>
</dbReference>
<comment type="similarity">
    <text evidence="2">Belongs to the multi antimicrobial extrusion (MATE) (TC 2.A.66.1) family. MepA subfamily.</text>
</comment>
<evidence type="ECO:0000256" key="3">
    <source>
        <dbReference type="ARBA" id="ARBA00022106"/>
    </source>
</evidence>
<evidence type="ECO:0000313" key="12">
    <source>
        <dbReference type="Proteomes" id="UP000010420"/>
    </source>
</evidence>
<dbReference type="InterPro" id="IPR051327">
    <property type="entry name" value="MATE_MepA_subfamily"/>
</dbReference>
<dbReference type="PATRIC" id="fig|545697.3.peg.1864"/>
<comment type="caution">
    <text evidence="11">The sequence shown here is derived from an EMBL/GenBank/DDBJ whole genome shotgun (WGS) entry which is preliminary data.</text>
</comment>
<dbReference type="PANTHER" id="PTHR43823:SF3">
    <property type="entry name" value="MULTIDRUG EXPORT PROTEIN MEPA"/>
    <property type="match status" value="1"/>
</dbReference>
<keyword evidence="6 10" id="KW-0812">Transmembrane</keyword>
<evidence type="ECO:0000256" key="1">
    <source>
        <dbReference type="ARBA" id="ARBA00004651"/>
    </source>
</evidence>
<keyword evidence="12" id="KW-1185">Reference proteome</keyword>
<dbReference type="CDD" id="cd13143">
    <property type="entry name" value="MATE_MepA_like"/>
    <property type="match status" value="1"/>
</dbReference>
<feature type="transmembrane region" description="Helical" evidence="10">
    <location>
        <begin position="58"/>
        <end position="80"/>
    </location>
</feature>
<feature type="transmembrane region" description="Helical" evidence="10">
    <location>
        <begin position="196"/>
        <end position="217"/>
    </location>
</feature>
<dbReference type="AlphaFoldDB" id="L1QFD6"/>
<protein>
    <recommendedName>
        <fullName evidence="3">Multidrug export protein MepA</fullName>
    </recommendedName>
</protein>
<dbReference type="InterPro" id="IPR048279">
    <property type="entry name" value="MdtK-like"/>
</dbReference>
<dbReference type="GO" id="GO:0015297">
    <property type="term" value="F:antiporter activity"/>
    <property type="evidence" value="ECO:0007669"/>
    <property type="project" value="InterPro"/>
</dbReference>
<feature type="transmembrane region" description="Helical" evidence="10">
    <location>
        <begin position="264"/>
        <end position="285"/>
    </location>
</feature>
<keyword evidence="5" id="KW-1003">Cell membrane</keyword>
<feature type="transmembrane region" description="Helical" evidence="10">
    <location>
        <begin position="92"/>
        <end position="118"/>
    </location>
</feature>
<dbReference type="InterPro" id="IPR002528">
    <property type="entry name" value="MATE_fam"/>
</dbReference>
<dbReference type="Proteomes" id="UP000010420">
    <property type="component" value="Unassembled WGS sequence"/>
</dbReference>
<feature type="transmembrane region" description="Helical" evidence="10">
    <location>
        <begin position="424"/>
        <end position="445"/>
    </location>
</feature>
<proteinExistence type="inferred from homology"/>
<dbReference type="NCBIfam" id="TIGR00797">
    <property type="entry name" value="matE"/>
    <property type="match status" value="1"/>
</dbReference>
<feature type="transmembrane region" description="Helical" evidence="10">
    <location>
        <begin position="21"/>
        <end position="38"/>
    </location>
</feature>
<feature type="transmembrane region" description="Helical" evidence="10">
    <location>
        <begin position="170"/>
        <end position="190"/>
    </location>
</feature>
<gene>
    <name evidence="11" type="ORF">HMPREF0216_01894</name>
</gene>
<evidence type="ECO:0000256" key="10">
    <source>
        <dbReference type="SAM" id="Phobius"/>
    </source>
</evidence>